<comment type="caution">
    <text evidence="1">The sequence shown here is derived from an EMBL/GenBank/DDBJ whole genome shotgun (WGS) entry which is preliminary data.</text>
</comment>
<dbReference type="Proteomes" id="UP001152795">
    <property type="component" value="Unassembled WGS sequence"/>
</dbReference>
<dbReference type="Gene3D" id="2.120.10.80">
    <property type="entry name" value="Kelch-type beta propeller"/>
    <property type="match status" value="2"/>
</dbReference>
<accession>A0A7D9J4P1</accession>
<dbReference type="OrthoDB" id="191037at2759"/>
<dbReference type="SUPFAM" id="SSF50965">
    <property type="entry name" value="Galactose oxidase, central domain"/>
    <property type="match status" value="1"/>
</dbReference>
<evidence type="ECO:0000313" key="1">
    <source>
        <dbReference type="EMBL" id="CAB4021942.1"/>
    </source>
</evidence>
<keyword evidence="2" id="KW-1185">Reference proteome</keyword>
<organism evidence="1 2">
    <name type="scientific">Paramuricea clavata</name>
    <name type="common">Red gorgonian</name>
    <name type="synonym">Violescent sea-whip</name>
    <dbReference type="NCBI Taxonomy" id="317549"/>
    <lineage>
        <taxon>Eukaryota</taxon>
        <taxon>Metazoa</taxon>
        <taxon>Cnidaria</taxon>
        <taxon>Anthozoa</taxon>
        <taxon>Octocorallia</taxon>
        <taxon>Malacalcyonacea</taxon>
        <taxon>Plexauridae</taxon>
        <taxon>Paramuricea</taxon>
    </lineage>
</organism>
<dbReference type="InterPro" id="IPR051746">
    <property type="entry name" value="Kelch_domain_containing_8"/>
</dbReference>
<dbReference type="AlphaFoldDB" id="A0A7D9J4P1"/>
<dbReference type="InterPro" id="IPR015915">
    <property type="entry name" value="Kelch-typ_b-propeller"/>
</dbReference>
<name>A0A7D9J4P1_PARCT</name>
<dbReference type="PANTHER" id="PTHR46260:SF3">
    <property type="entry name" value="RING-TYPE DOMAIN-CONTAINING PROTEIN"/>
    <property type="match status" value="1"/>
</dbReference>
<dbReference type="PANTHER" id="PTHR46260">
    <property type="entry name" value="RING-TYPE DOMAIN-CONTAINING PROTEIN"/>
    <property type="match status" value="1"/>
</dbReference>
<gene>
    <name evidence="1" type="ORF">PACLA_8A061209</name>
</gene>
<dbReference type="InterPro" id="IPR011043">
    <property type="entry name" value="Gal_Oxase/kelch_b-propeller"/>
</dbReference>
<dbReference type="SUPFAM" id="SSF117281">
    <property type="entry name" value="Kelch motif"/>
    <property type="match status" value="1"/>
</dbReference>
<evidence type="ECO:0000313" key="2">
    <source>
        <dbReference type="Proteomes" id="UP001152795"/>
    </source>
</evidence>
<reference evidence="1" key="1">
    <citation type="submission" date="2020-04" db="EMBL/GenBank/DDBJ databases">
        <authorList>
            <person name="Alioto T."/>
            <person name="Alioto T."/>
            <person name="Gomez Garrido J."/>
        </authorList>
    </citation>
    <scope>NUCLEOTIDE SEQUENCE</scope>
    <source>
        <strain evidence="1">A484AB</strain>
    </source>
</reference>
<dbReference type="EMBL" id="CACRXK020011722">
    <property type="protein sequence ID" value="CAB4021942.1"/>
    <property type="molecule type" value="Genomic_DNA"/>
</dbReference>
<proteinExistence type="predicted"/>
<dbReference type="Pfam" id="PF01344">
    <property type="entry name" value="Kelch_1"/>
    <property type="match status" value="3"/>
</dbReference>
<dbReference type="InterPro" id="IPR006652">
    <property type="entry name" value="Kelch_1"/>
</dbReference>
<sequence length="343" mass="38660">MDTVKTTLAEMNEKLDDNFKAIQDKFESMEKQQEKLSRHKFEDTKSRVVVVAGGWNKDSRELNSVELFDSSKGTWSYLQPMKECRENASAFVYNKQIIVSGGWTKSNGRSLQTNLMEALQNANQISSLSTWNNFPAKLSGKLSGFSTVVYNDSLIVVGGFDGSFYSGNISEVSLVHPYAIKMLTKMLQGISMHAVELFGDKIVIIGGHTTQSINNVLMYDIKKNKCEELAPLPYPVQNMATVKWADNVIVIGGQENLFVPFNTVIIYNVKTQQSHWLPPMIYKRSGCTAAVVDNSHNTIIVMGGQDEKRNILNSVERFSFTYYTWEELPSMHEARRYAISVVC</sequence>
<dbReference type="SMART" id="SM00612">
    <property type="entry name" value="Kelch"/>
    <property type="match status" value="5"/>
</dbReference>
<protein>
    <submittedName>
        <fullName evidence="1">Galactose oxidase</fullName>
    </submittedName>
</protein>